<feature type="region of interest" description="Disordered" evidence="1">
    <location>
        <begin position="71"/>
        <end position="119"/>
    </location>
</feature>
<gene>
    <name evidence="2" type="ORF">EYF80_042606</name>
</gene>
<dbReference type="Proteomes" id="UP000314294">
    <property type="component" value="Unassembled WGS sequence"/>
</dbReference>
<proteinExistence type="predicted"/>
<reference evidence="2 3" key="1">
    <citation type="submission" date="2019-03" db="EMBL/GenBank/DDBJ databases">
        <title>First draft genome of Liparis tanakae, snailfish: a comprehensive survey of snailfish specific genes.</title>
        <authorList>
            <person name="Kim W."/>
            <person name="Song I."/>
            <person name="Jeong J.-H."/>
            <person name="Kim D."/>
            <person name="Kim S."/>
            <person name="Ryu S."/>
            <person name="Song J.Y."/>
            <person name="Lee S.K."/>
        </authorList>
    </citation>
    <scope>NUCLEOTIDE SEQUENCE [LARGE SCALE GENOMIC DNA]</scope>
    <source>
        <tissue evidence="2">Muscle</tissue>
    </source>
</reference>
<accession>A0A4Z2G2A4</accession>
<organism evidence="2 3">
    <name type="scientific">Liparis tanakae</name>
    <name type="common">Tanaka's snailfish</name>
    <dbReference type="NCBI Taxonomy" id="230148"/>
    <lineage>
        <taxon>Eukaryota</taxon>
        <taxon>Metazoa</taxon>
        <taxon>Chordata</taxon>
        <taxon>Craniata</taxon>
        <taxon>Vertebrata</taxon>
        <taxon>Euteleostomi</taxon>
        <taxon>Actinopterygii</taxon>
        <taxon>Neopterygii</taxon>
        <taxon>Teleostei</taxon>
        <taxon>Neoteleostei</taxon>
        <taxon>Acanthomorphata</taxon>
        <taxon>Eupercaria</taxon>
        <taxon>Perciformes</taxon>
        <taxon>Cottioidei</taxon>
        <taxon>Cottales</taxon>
        <taxon>Liparidae</taxon>
        <taxon>Liparis</taxon>
    </lineage>
</organism>
<sequence>MYGGRAALGLPVEGDRYAGLYLHSVTAIIYDDLQLTFIVMWVYTPLEVKGSPPPPRAPRELWIYSSVPLSKKKKNKKNRKKKEEEENKKNRKKKEEEENKNKNRKKKEEEKNKKKERKR</sequence>
<evidence type="ECO:0000313" key="3">
    <source>
        <dbReference type="Proteomes" id="UP000314294"/>
    </source>
</evidence>
<evidence type="ECO:0000256" key="1">
    <source>
        <dbReference type="SAM" id="MobiDB-lite"/>
    </source>
</evidence>
<feature type="compositionally biased region" description="Basic and acidic residues" evidence="1">
    <location>
        <begin position="81"/>
        <end position="113"/>
    </location>
</feature>
<name>A0A4Z2G2A4_9TELE</name>
<protein>
    <submittedName>
        <fullName evidence="2">Uncharacterized protein</fullName>
    </submittedName>
</protein>
<keyword evidence="3" id="KW-1185">Reference proteome</keyword>
<comment type="caution">
    <text evidence="2">The sequence shown here is derived from an EMBL/GenBank/DDBJ whole genome shotgun (WGS) entry which is preliminary data.</text>
</comment>
<feature type="compositionally biased region" description="Basic residues" evidence="1">
    <location>
        <begin position="71"/>
        <end position="80"/>
    </location>
</feature>
<dbReference type="AlphaFoldDB" id="A0A4Z2G2A4"/>
<evidence type="ECO:0000313" key="2">
    <source>
        <dbReference type="EMBL" id="TNN47215.1"/>
    </source>
</evidence>
<dbReference type="EMBL" id="SRLO01000753">
    <property type="protein sequence ID" value="TNN47215.1"/>
    <property type="molecule type" value="Genomic_DNA"/>
</dbReference>